<reference evidence="1 2" key="1">
    <citation type="submission" date="2018-04" db="EMBL/GenBank/DDBJ databases">
        <title>Novel Campyloabacter and Helicobacter Species and Strains.</title>
        <authorList>
            <person name="Mannion A.J."/>
            <person name="Shen Z."/>
            <person name="Fox J.G."/>
        </authorList>
    </citation>
    <scope>NUCLEOTIDE SEQUENCE [LARGE SCALE GENOMIC DNA]</scope>
    <source>
        <strain evidence="1 2">MIT 97-5075</strain>
    </source>
</reference>
<sequence>MAIRRGRANASCSLQAELDSTADKTNFTISLVKELDSVEFNETMSFSDYVASFESYAQRNGLDLSKEPFDSLMSKTEQIALQKRIQENLPTKMRNVMNMIIS</sequence>
<keyword evidence="2" id="KW-1185">Reference proteome</keyword>
<proteinExistence type="predicted"/>
<dbReference type="EMBL" id="NXLW01000003">
    <property type="protein sequence ID" value="RDU73148.1"/>
    <property type="molecule type" value="Genomic_DNA"/>
</dbReference>
<gene>
    <name evidence="1" type="ORF">CQA66_02695</name>
</gene>
<dbReference type="AlphaFoldDB" id="A0A3D8J6S7"/>
<organism evidence="1 2">
    <name type="scientific">Helicobacter aurati</name>
    <dbReference type="NCBI Taxonomy" id="137778"/>
    <lineage>
        <taxon>Bacteria</taxon>
        <taxon>Pseudomonadati</taxon>
        <taxon>Campylobacterota</taxon>
        <taxon>Epsilonproteobacteria</taxon>
        <taxon>Campylobacterales</taxon>
        <taxon>Helicobacteraceae</taxon>
        <taxon>Helicobacter</taxon>
    </lineage>
</organism>
<protein>
    <submittedName>
        <fullName evidence="1">Uncharacterized protein</fullName>
    </submittedName>
</protein>
<comment type="caution">
    <text evidence="1">The sequence shown here is derived from an EMBL/GenBank/DDBJ whole genome shotgun (WGS) entry which is preliminary data.</text>
</comment>
<dbReference type="Proteomes" id="UP000256424">
    <property type="component" value="Unassembled WGS sequence"/>
</dbReference>
<accession>A0A3D8J6S7</accession>
<evidence type="ECO:0000313" key="1">
    <source>
        <dbReference type="EMBL" id="RDU73148.1"/>
    </source>
</evidence>
<evidence type="ECO:0000313" key="2">
    <source>
        <dbReference type="Proteomes" id="UP000256424"/>
    </source>
</evidence>
<dbReference type="RefSeq" id="WP_104762703.1">
    <property type="nucleotide sequence ID" value="NZ_FZPM01000006.1"/>
</dbReference>
<name>A0A3D8J6S7_9HELI</name>